<keyword evidence="2" id="KW-1185">Reference proteome</keyword>
<dbReference type="Proteomes" id="UP001315278">
    <property type="component" value="Unassembled WGS sequence"/>
</dbReference>
<dbReference type="EMBL" id="JAFCJH010000001">
    <property type="protein sequence ID" value="MBR0793980.1"/>
    <property type="molecule type" value="Genomic_DNA"/>
</dbReference>
<name>A0ABS5FB20_9BRAD</name>
<evidence type="ECO:0000313" key="2">
    <source>
        <dbReference type="Proteomes" id="UP001315278"/>
    </source>
</evidence>
<proteinExistence type="predicted"/>
<protein>
    <submittedName>
        <fullName evidence="1">Uncharacterized protein</fullName>
    </submittedName>
</protein>
<reference evidence="2" key="1">
    <citation type="journal article" date="2021" name="ISME J.">
        <title>Evolutionary origin and ecological implication of a unique nif island in free-living Bradyrhizobium lineages.</title>
        <authorList>
            <person name="Tao J."/>
        </authorList>
    </citation>
    <scope>NUCLEOTIDE SEQUENCE [LARGE SCALE GENOMIC DNA]</scope>
    <source>
        <strain evidence="2">SZCCT0434</strain>
    </source>
</reference>
<evidence type="ECO:0000313" key="1">
    <source>
        <dbReference type="EMBL" id="MBR0793980.1"/>
    </source>
</evidence>
<accession>A0ABS5FB20</accession>
<sequence>MAIEYDFDAPDVRLLISIVGAALQTPRPVPAREQNEEVARIYSAAHNLRTALSDGFLALEQSAGSKWGEVVAIGGSDDERHWFLRRFGDDLDRLIDLADQSPEPTRNGKPEDIARTIAMARCVAWHERQCGSVPPRSKESKFMEFASEVFRHANPHHDVADLSAHLSRALRLRKGGANLETWIG</sequence>
<dbReference type="RefSeq" id="WP_212491570.1">
    <property type="nucleotide sequence ID" value="NZ_JAFCJH010000001.1"/>
</dbReference>
<comment type="caution">
    <text evidence="1">The sequence shown here is derived from an EMBL/GenBank/DDBJ whole genome shotgun (WGS) entry which is preliminary data.</text>
</comment>
<organism evidence="1 2">
    <name type="scientific">Bradyrhizobium jicamae</name>
    <dbReference type="NCBI Taxonomy" id="280332"/>
    <lineage>
        <taxon>Bacteria</taxon>
        <taxon>Pseudomonadati</taxon>
        <taxon>Pseudomonadota</taxon>
        <taxon>Alphaproteobacteria</taxon>
        <taxon>Hyphomicrobiales</taxon>
        <taxon>Nitrobacteraceae</taxon>
        <taxon>Bradyrhizobium</taxon>
    </lineage>
</organism>
<gene>
    <name evidence="1" type="ORF">JQ615_01110</name>
</gene>